<organism evidence="9 10">
    <name type="scientific">Symbiobacterium thermophilum (strain DSM 24528 / JCM 14929 / IAM 14863 / T)</name>
    <dbReference type="NCBI Taxonomy" id="292459"/>
    <lineage>
        <taxon>Bacteria</taxon>
        <taxon>Bacillati</taxon>
        <taxon>Bacillota</taxon>
        <taxon>Clostridia</taxon>
        <taxon>Eubacteriales</taxon>
        <taxon>Symbiobacteriaceae</taxon>
        <taxon>Symbiobacterium</taxon>
    </lineage>
</organism>
<dbReference type="Gene3D" id="1.20.1250.20">
    <property type="entry name" value="MFS general substrate transporter like domains"/>
    <property type="match status" value="2"/>
</dbReference>
<evidence type="ECO:0000313" key="10">
    <source>
        <dbReference type="Proteomes" id="UP000000417"/>
    </source>
</evidence>
<evidence type="ECO:0000256" key="2">
    <source>
        <dbReference type="ARBA" id="ARBA00022448"/>
    </source>
</evidence>
<dbReference type="Pfam" id="PF07690">
    <property type="entry name" value="MFS_1"/>
    <property type="match status" value="2"/>
</dbReference>
<dbReference type="InterPro" id="IPR011701">
    <property type="entry name" value="MFS"/>
</dbReference>
<feature type="transmembrane region" description="Helical" evidence="7">
    <location>
        <begin position="58"/>
        <end position="77"/>
    </location>
</feature>
<dbReference type="GO" id="GO:0005886">
    <property type="term" value="C:plasma membrane"/>
    <property type="evidence" value="ECO:0007669"/>
    <property type="project" value="UniProtKB-SubCell"/>
</dbReference>
<dbReference type="PROSITE" id="PS50850">
    <property type="entry name" value="MFS"/>
    <property type="match status" value="1"/>
</dbReference>
<accession>Q67RG9</accession>
<sequence>MLVFTSFYDQLAWSPIVAWLAMSFGAPEATFWAATAYSAANLLGNVLFGVLADRVDRMAVAGAGLLAMIGTGLAHLLPDSTAGLVGVRALHGLAIAGVAPAAMASVTDGLPRNQRGAAMARMGLVIAIASMLASAASGRLLTSLGAAASVYMLAALVGTVGIFTVVIRRWLEPPPVRKGAEGRGEPAPGRVNMPGMAAAGLVAYALMFLQNVLFSAYPLKGYEIGLTSATVGMTLSAFGLGAVIAFVPPLSRASDRWGRHQPIFVGMALAGAGHLGLAQGTTPLTFAAWLFIYGLGFGLVFPAVSALNADAAGAGRRGVAYGLLSAAFSLGSISGPPVTQALAELASPFSVAGWLGLATSGFVSLWYYLAVRPAEEAARQSA</sequence>
<dbReference type="Proteomes" id="UP000000417">
    <property type="component" value="Chromosome"/>
</dbReference>
<feature type="transmembrane region" description="Helical" evidence="7">
    <location>
        <begin position="351"/>
        <end position="370"/>
    </location>
</feature>
<keyword evidence="6 7" id="KW-0472">Membrane</keyword>
<feature type="transmembrane region" description="Helical" evidence="7">
    <location>
        <begin position="148"/>
        <end position="171"/>
    </location>
</feature>
<keyword evidence="10" id="KW-1185">Reference proteome</keyword>
<evidence type="ECO:0000256" key="7">
    <source>
        <dbReference type="SAM" id="Phobius"/>
    </source>
</evidence>
<feature type="transmembrane region" description="Helical" evidence="7">
    <location>
        <begin position="262"/>
        <end position="280"/>
    </location>
</feature>
<dbReference type="PANTHER" id="PTHR43124:SF3">
    <property type="entry name" value="CHLORAMPHENICOL EFFLUX PUMP RV0191"/>
    <property type="match status" value="1"/>
</dbReference>
<evidence type="ECO:0000313" key="9">
    <source>
        <dbReference type="EMBL" id="BAD39724.1"/>
    </source>
</evidence>
<dbReference type="PANTHER" id="PTHR43124">
    <property type="entry name" value="PURINE EFFLUX PUMP PBUE"/>
    <property type="match status" value="1"/>
</dbReference>
<dbReference type="STRING" id="292459.STH739"/>
<keyword evidence="2" id="KW-0813">Transport</keyword>
<dbReference type="EMBL" id="AP006840">
    <property type="protein sequence ID" value="BAD39724.1"/>
    <property type="molecule type" value="Genomic_DNA"/>
</dbReference>
<evidence type="ECO:0000256" key="4">
    <source>
        <dbReference type="ARBA" id="ARBA00022692"/>
    </source>
</evidence>
<name>Q67RG9_SYMTH</name>
<feature type="transmembrane region" description="Helical" evidence="7">
    <location>
        <begin position="29"/>
        <end position="51"/>
    </location>
</feature>
<feature type="domain" description="Major facilitator superfamily (MFS) profile" evidence="8">
    <location>
        <begin position="1"/>
        <end position="376"/>
    </location>
</feature>
<protein>
    <submittedName>
        <fullName evidence="9">Multidrug efflux protein</fullName>
    </submittedName>
</protein>
<dbReference type="HOGENOM" id="CLU_001265_10_14_9"/>
<feature type="transmembrane region" description="Helical" evidence="7">
    <location>
        <begin position="191"/>
        <end position="209"/>
    </location>
</feature>
<evidence type="ECO:0000259" key="8">
    <source>
        <dbReference type="PROSITE" id="PS50850"/>
    </source>
</evidence>
<dbReference type="GO" id="GO:0022857">
    <property type="term" value="F:transmembrane transporter activity"/>
    <property type="evidence" value="ECO:0007669"/>
    <property type="project" value="InterPro"/>
</dbReference>
<dbReference type="InterPro" id="IPR050189">
    <property type="entry name" value="MFS_Efflux_Transporters"/>
</dbReference>
<evidence type="ECO:0000256" key="5">
    <source>
        <dbReference type="ARBA" id="ARBA00022989"/>
    </source>
</evidence>
<evidence type="ECO:0000256" key="6">
    <source>
        <dbReference type="ARBA" id="ARBA00023136"/>
    </source>
</evidence>
<comment type="subcellular location">
    <subcellularLocation>
        <location evidence="1">Cell membrane</location>
        <topology evidence="1">Multi-pass membrane protein</topology>
    </subcellularLocation>
</comment>
<feature type="transmembrane region" description="Helical" evidence="7">
    <location>
        <begin position="319"/>
        <end position="339"/>
    </location>
</feature>
<evidence type="ECO:0000256" key="1">
    <source>
        <dbReference type="ARBA" id="ARBA00004651"/>
    </source>
</evidence>
<keyword evidence="5 7" id="KW-1133">Transmembrane helix</keyword>
<dbReference type="KEGG" id="sth:STH739"/>
<keyword evidence="3" id="KW-1003">Cell membrane</keyword>
<feature type="transmembrane region" description="Helical" evidence="7">
    <location>
        <begin position="286"/>
        <end position="307"/>
    </location>
</feature>
<dbReference type="SUPFAM" id="SSF103473">
    <property type="entry name" value="MFS general substrate transporter"/>
    <property type="match status" value="1"/>
</dbReference>
<dbReference type="AlphaFoldDB" id="Q67RG9"/>
<evidence type="ECO:0000256" key="3">
    <source>
        <dbReference type="ARBA" id="ARBA00022475"/>
    </source>
</evidence>
<feature type="transmembrane region" description="Helical" evidence="7">
    <location>
        <begin position="122"/>
        <end position="142"/>
    </location>
</feature>
<feature type="transmembrane region" description="Helical" evidence="7">
    <location>
        <begin position="229"/>
        <end position="250"/>
    </location>
</feature>
<dbReference type="eggNOG" id="COG2814">
    <property type="taxonomic scope" value="Bacteria"/>
</dbReference>
<proteinExistence type="predicted"/>
<dbReference type="InterPro" id="IPR036259">
    <property type="entry name" value="MFS_trans_sf"/>
</dbReference>
<feature type="transmembrane region" description="Helical" evidence="7">
    <location>
        <begin position="89"/>
        <end position="110"/>
    </location>
</feature>
<keyword evidence="4 7" id="KW-0812">Transmembrane</keyword>
<reference evidence="9 10" key="1">
    <citation type="journal article" date="2004" name="Nucleic Acids Res.">
        <title>Genome sequence of Symbiobacterium thermophilum, an uncultivable bacterium that depends on microbial commensalism.</title>
        <authorList>
            <person name="Ueda K."/>
            <person name="Yamashita A."/>
            <person name="Ishikawa J."/>
            <person name="Shimada M."/>
            <person name="Watsuji T."/>
            <person name="Morimura K."/>
            <person name="Ikeda H."/>
            <person name="Hattori M."/>
            <person name="Beppu T."/>
        </authorList>
    </citation>
    <scope>NUCLEOTIDE SEQUENCE [LARGE SCALE GENOMIC DNA]</scope>
    <source>
        <strain evidence="10">T / IAM 14863</strain>
    </source>
</reference>
<dbReference type="InterPro" id="IPR020846">
    <property type="entry name" value="MFS_dom"/>
</dbReference>
<gene>
    <name evidence="9" type="ordered locus">STH739</name>
</gene>